<sequence>MRISRSFFALTTTCSTRALLLTKTFSISSFLIQKYSTSCFDNVLHSNPKVPISSIANFILLTMPEENKTNNLKRTYPGGEDEQLRKETEGVLSNVISILRSQEKQEPGSNTVQQYPTVKGFVPPPNTPCSKD</sequence>
<dbReference type="STRING" id="1561998.A0A1I7TB20"/>
<keyword evidence="2" id="KW-1185">Reference proteome</keyword>
<proteinExistence type="predicted"/>
<evidence type="ECO:0000313" key="2">
    <source>
        <dbReference type="Proteomes" id="UP000095282"/>
    </source>
</evidence>
<dbReference type="eggNOG" id="KOG1430">
    <property type="taxonomic scope" value="Eukaryota"/>
</dbReference>
<reference evidence="3" key="1">
    <citation type="submission" date="2016-11" db="UniProtKB">
        <authorList>
            <consortium name="WormBaseParasite"/>
        </authorList>
    </citation>
    <scope>IDENTIFICATION</scope>
</reference>
<dbReference type="AlphaFoldDB" id="A0A1I7TB20"/>
<feature type="compositionally biased region" description="Pro residues" evidence="1">
    <location>
        <begin position="122"/>
        <end position="132"/>
    </location>
</feature>
<protein>
    <submittedName>
        <fullName evidence="3">Uncharacterized protein</fullName>
    </submittedName>
</protein>
<organism evidence="2 3">
    <name type="scientific">Caenorhabditis tropicalis</name>
    <dbReference type="NCBI Taxonomy" id="1561998"/>
    <lineage>
        <taxon>Eukaryota</taxon>
        <taxon>Metazoa</taxon>
        <taxon>Ecdysozoa</taxon>
        <taxon>Nematoda</taxon>
        <taxon>Chromadorea</taxon>
        <taxon>Rhabditida</taxon>
        <taxon>Rhabditina</taxon>
        <taxon>Rhabditomorpha</taxon>
        <taxon>Rhabditoidea</taxon>
        <taxon>Rhabditidae</taxon>
        <taxon>Peloderinae</taxon>
        <taxon>Caenorhabditis</taxon>
    </lineage>
</organism>
<dbReference type="Proteomes" id="UP000095282">
    <property type="component" value="Unplaced"/>
</dbReference>
<accession>A0A1I7TB20</accession>
<feature type="region of interest" description="Disordered" evidence="1">
    <location>
        <begin position="102"/>
        <end position="132"/>
    </location>
</feature>
<evidence type="ECO:0000313" key="3">
    <source>
        <dbReference type="WBParaSite" id="Csp11.Scaffold567.g4187.t1"/>
    </source>
</evidence>
<evidence type="ECO:0000256" key="1">
    <source>
        <dbReference type="SAM" id="MobiDB-lite"/>
    </source>
</evidence>
<feature type="compositionally biased region" description="Polar residues" evidence="1">
    <location>
        <begin position="107"/>
        <end position="116"/>
    </location>
</feature>
<dbReference type="WBParaSite" id="Csp11.Scaffold567.g4187.t1">
    <property type="protein sequence ID" value="Csp11.Scaffold567.g4187.t1"/>
    <property type="gene ID" value="Csp11.Scaffold567.g4187"/>
</dbReference>
<name>A0A1I7TB20_9PELO</name>